<protein>
    <recommendedName>
        <fullName evidence="3">RNase H type-1 domain-containing protein</fullName>
    </recommendedName>
</protein>
<comment type="caution">
    <text evidence="1">The sequence shown here is derived from an EMBL/GenBank/DDBJ whole genome shotgun (WGS) entry which is preliminary data.</text>
</comment>
<gene>
    <name evidence="1" type="ORF">CR513_24737</name>
</gene>
<feature type="non-terminal residue" evidence="1">
    <location>
        <position position="1"/>
    </location>
</feature>
<dbReference type="SUPFAM" id="SSF53098">
    <property type="entry name" value="Ribonuclease H-like"/>
    <property type="match status" value="1"/>
</dbReference>
<dbReference type="STRING" id="157652.A0A371GRA7"/>
<keyword evidence="2" id="KW-1185">Reference proteome</keyword>
<dbReference type="PANTHER" id="PTHR48475">
    <property type="entry name" value="RIBONUCLEASE H"/>
    <property type="match status" value="1"/>
</dbReference>
<proteinExistence type="predicted"/>
<reference evidence="1" key="1">
    <citation type="submission" date="2018-05" db="EMBL/GenBank/DDBJ databases">
        <title>Draft genome of Mucuna pruriens seed.</title>
        <authorList>
            <person name="Nnadi N.E."/>
            <person name="Vos R."/>
            <person name="Hasami M.H."/>
            <person name="Devisetty U.K."/>
            <person name="Aguiy J.C."/>
        </authorList>
    </citation>
    <scope>NUCLEOTIDE SEQUENCE [LARGE SCALE GENOMIC DNA]</scope>
    <source>
        <strain evidence="1">JCA_2017</strain>
    </source>
</reference>
<name>A0A371GRA7_MUCPR</name>
<dbReference type="InterPro" id="IPR012337">
    <property type="entry name" value="RNaseH-like_sf"/>
</dbReference>
<evidence type="ECO:0000313" key="2">
    <source>
        <dbReference type="Proteomes" id="UP000257109"/>
    </source>
</evidence>
<dbReference type="Proteomes" id="UP000257109">
    <property type="component" value="Unassembled WGS sequence"/>
</dbReference>
<dbReference type="EMBL" id="QJKJ01004710">
    <property type="protein sequence ID" value="RDX93052.1"/>
    <property type="molecule type" value="Genomic_DNA"/>
</dbReference>
<dbReference type="OrthoDB" id="1938451at2759"/>
<dbReference type="PANTHER" id="PTHR48475:SF2">
    <property type="entry name" value="RIBONUCLEASE H"/>
    <property type="match status" value="1"/>
</dbReference>
<evidence type="ECO:0008006" key="3">
    <source>
        <dbReference type="Google" id="ProtNLM"/>
    </source>
</evidence>
<evidence type="ECO:0000313" key="1">
    <source>
        <dbReference type="EMBL" id="RDX93052.1"/>
    </source>
</evidence>
<organism evidence="1 2">
    <name type="scientific">Mucuna pruriens</name>
    <name type="common">Velvet bean</name>
    <name type="synonym">Dolichos pruriens</name>
    <dbReference type="NCBI Taxonomy" id="157652"/>
    <lineage>
        <taxon>Eukaryota</taxon>
        <taxon>Viridiplantae</taxon>
        <taxon>Streptophyta</taxon>
        <taxon>Embryophyta</taxon>
        <taxon>Tracheophyta</taxon>
        <taxon>Spermatophyta</taxon>
        <taxon>Magnoliopsida</taxon>
        <taxon>eudicotyledons</taxon>
        <taxon>Gunneridae</taxon>
        <taxon>Pentapetalae</taxon>
        <taxon>rosids</taxon>
        <taxon>fabids</taxon>
        <taxon>Fabales</taxon>
        <taxon>Fabaceae</taxon>
        <taxon>Papilionoideae</taxon>
        <taxon>50 kb inversion clade</taxon>
        <taxon>NPAAA clade</taxon>
        <taxon>indigoferoid/millettioid clade</taxon>
        <taxon>Phaseoleae</taxon>
        <taxon>Mucuna</taxon>
    </lineage>
</organism>
<dbReference type="GO" id="GO:0003676">
    <property type="term" value="F:nucleic acid binding"/>
    <property type="evidence" value="ECO:0007669"/>
    <property type="project" value="InterPro"/>
</dbReference>
<sequence>MVGLKDSSSNPKGGGVKIILEGPEGVTLEHSLRFNFKASNNQAKYARLDLEREVGALQIRCHTDSQLVAEHIKGTYQVKDPLLLKYNHQAQTTLQRFDKRKGPIIANDGQAKSTARRGRGKEWISPIWNYLKHETSLEDKADVAKIPLKWKDHGGTHTKGRLLLANDDR</sequence>
<accession>A0A371GRA7</accession>
<dbReference type="AlphaFoldDB" id="A0A371GRA7"/>
<dbReference type="Gene3D" id="3.30.420.10">
    <property type="entry name" value="Ribonuclease H-like superfamily/Ribonuclease H"/>
    <property type="match status" value="1"/>
</dbReference>
<dbReference type="InterPro" id="IPR036397">
    <property type="entry name" value="RNaseH_sf"/>
</dbReference>